<sequence length="220" mass="24470">MISTQQCRILICDPHRLIVELLERVLNLDARCSVVATTTENERSVELATEHQPDAVLLGTADSRPDAFTVVGQIKSSSPRSQIILFGDASPDIVLDQALRLKTSGFVLTNESIGSLTDAVTSVVGGEQYFSPEIRNRLSFDPMRRAWQMRSPSQLASLTNRQLEVLRLLAHGQSVKEVARGLHLSEKSVDSHKYRIMSKLNIHDRVELARFAIREGLVSP</sequence>
<dbReference type="EMBL" id="CP036268">
    <property type="protein sequence ID" value="QDT39002.1"/>
    <property type="molecule type" value="Genomic_DNA"/>
</dbReference>
<dbReference type="SUPFAM" id="SSF52172">
    <property type="entry name" value="CheY-like"/>
    <property type="match status" value="1"/>
</dbReference>
<evidence type="ECO:0000313" key="8">
    <source>
        <dbReference type="Proteomes" id="UP000317318"/>
    </source>
</evidence>
<dbReference type="AlphaFoldDB" id="A0A517R559"/>
<dbReference type="Pfam" id="PF00196">
    <property type="entry name" value="GerE"/>
    <property type="match status" value="1"/>
</dbReference>
<dbReference type="PANTHER" id="PTHR43214:SF41">
    <property type="entry name" value="NITRATE_NITRITE RESPONSE REGULATOR PROTEIN NARP"/>
    <property type="match status" value="1"/>
</dbReference>
<feature type="domain" description="Response regulatory" evidence="6">
    <location>
        <begin position="8"/>
        <end position="124"/>
    </location>
</feature>
<organism evidence="7 8">
    <name type="scientific">Stratiformator vulcanicus</name>
    <dbReference type="NCBI Taxonomy" id="2527980"/>
    <lineage>
        <taxon>Bacteria</taxon>
        <taxon>Pseudomonadati</taxon>
        <taxon>Planctomycetota</taxon>
        <taxon>Planctomycetia</taxon>
        <taxon>Planctomycetales</taxon>
        <taxon>Planctomycetaceae</taxon>
        <taxon>Stratiformator</taxon>
    </lineage>
</organism>
<dbReference type="InterPro" id="IPR000792">
    <property type="entry name" value="Tscrpt_reg_LuxR_C"/>
</dbReference>
<reference evidence="7 8" key="1">
    <citation type="submission" date="2019-02" db="EMBL/GenBank/DDBJ databases">
        <title>Deep-cultivation of Planctomycetes and their phenomic and genomic characterization uncovers novel biology.</title>
        <authorList>
            <person name="Wiegand S."/>
            <person name="Jogler M."/>
            <person name="Boedeker C."/>
            <person name="Pinto D."/>
            <person name="Vollmers J."/>
            <person name="Rivas-Marin E."/>
            <person name="Kohn T."/>
            <person name="Peeters S.H."/>
            <person name="Heuer A."/>
            <person name="Rast P."/>
            <person name="Oberbeckmann S."/>
            <person name="Bunk B."/>
            <person name="Jeske O."/>
            <person name="Meyerdierks A."/>
            <person name="Storesund J.E."/>
            <person name="Kallscheuer N."/>
            <person name="Luecker S."/>
            <person name="Lage O.M."/>
            <person name="Pohl T."/>
            <person name="Merkel B.J."/>
            <person name="Hornburger P."/>
            <person name="Mueller R.-W."/>
            <person name="Bruemmer F."/>
            <person name="Labrenz M."/>
            <person name="Spormann A.M."/>
            <person name="Op den Camp H."/>
            <person name="Overmann J."/>
            <person name="Amann R."/>
            <person name="Jetten M.S.M."/>
            <person name="Mascher T."/>
            <person name="Medema M.H."/>
            <person name="Devos D.P."/>
            <person name="Kaster A.-K."/>
            <person name="Ovreas L."/>
            <person name="Rohde M."/>
            <person name="Galperin M.Y."/>
            <person name="Jogler C."/>
        </authorList>
    </citation>
    <scope>NUCLEOTIDE SEQUENCE [LARGE SCALE GENOMIC DNA]</scope>
    <source>
        <strain evidence="7 8">Pan189</strain>
    </source>
</reference>
<gene>
    <name evidence="7" type="primary">degU</name>
    <name evidence="7" type="ORF">Pan189_34030</name>
</gene>
<dbReference type="KEGG" id="svp:Pan189_34030"/>
<dbReference type="Proteomes" id="UP000317318">
    <property type="component" value="Chromosome"/>
</dbReference>
<evidence type="ECO:0000259" key="6">
    <source>
        <dbReference type="PROSITE" id="PS50110"/>
    </source>
</evidence>
<evidence type="ECO:0000256" key="1">
    <source>
        <dbReference type="ARBA" id="ARBA00023015"/>
    </source>
</evidence>
<keyword evidence="3" id="KW-0804">Transcription</keyword>
<dbReference type="InterPro" id="IPR001789">
    <property type="entry name" value="Sig_transdc_resp-reg_receiver"/>
</dbReference>
<evidence type="ECO:0000256" key="3">
    <source>
        <dbReference type="ARBA" id="ARBA00023163"/>
    </source>
</evidence>
<dbReference type="CDD" id="cd06170">
    <property type="entry name" value="LuxR_C_like"/>
    <property type="match status" value="1"/>
</dbReference>
<dbReference type="Gene3D" id="3.40.50.2300">
    <property type="match status" value="1"/>
</dbReference>
<feature type="domain" description="HTH luxR-type" evidence="5">
    <location>
        <begin position="151"/>
        <end position="216"/>
    </location>
</feature>
<keyword evidence="1" id="KW-0805">Transcription regulation</keyword>
<dbReference type="InterPro" id="IPR016032">
    <property type="entry name" value="Sig_transdc_resp-reg_C-effctor"/>
</dbReference>
<evidence type="ECO:0000256" key="4">
    <source>
        <dbReference type="PROSITE-ProRule" id="PRU00169"/>
    </source>
</evidence>
<dbReference type="RefSeq" id="WP_310820638.1">
    <property type="nucleotide sequence ID" value="NZ_CP036268.1"/>
</dbReference>
<dbReference type="SMART" id="SM00421">
    <property type="entry name" value="HTH_LUXR"/>
    <property type="match status" value="1"/>
</dbReference>
<dbReference type="PANTHER" id="PTHR43214">
    <property type="entry name" value="TWO-COMPONENT RESPONSE REGULATOR"/>
    <property type="match status" value="1"/>
</dbReference>
<comment type="caution">
    <text evidence="4">Lacks conserved residue(s) required for the propagation of feature annotation.</text>
</comment>
<dbReference type="PRINTS" id="PR00038">
    <property type="entry name" value="HTHLUXR"/>
</dbReference>
<evidence type="ECO:0000256" key="2">
    <source>
        <dbReference type="ARBA" id="ARBA00023125"/>
    </source>
</evidence>
<dbReference type="InterPro" id="IPR039420">
    <property type="entry name" value="WalR-like"/>
</dbReference>
<keyword evidence="2" id="KW-0238">DNA-binding</keyword>
<evidence type="ECO:0000313" key="7">
    <source>
        <dbReference type="EMBL" id="QDT39002.1"/>
    </source>
</evidence>
<proteinExistence type="predicted"/>
<dbReference type="GO" id="GO:0003677">
    <property type="term" value="F:DNA binding"/>
    <property type="evidence" value="ECO:0007669"/>
    <property type="project" value="UniProtKB-KW"/>
</dbReference>
<protein>
    <submittedName>
        <fullName evidence="7">Transcriptional regulatory protein DegU</fullName>
    </submittedName>
</protein>
<accession>A0A517R559</accession>
<dbReference type="PROSITE" id="PS00622">
    <property type="entry name" value="HTH_LUXR_1"/>
    <property type="match status" value="1"/>
</dbReference>
<dbReference type="SUPFAM" id="SSF46894">
    <property type="entry name" value="C-terminal effector domain of the bipartite response regulators"/>
    <property type="match status" value="1"/>
</dbReference>
<dbReference type="Pfam" id="PF00072">
    <property type="entry name" value="Response_reg"/>
    <property type="match status" value="1"/>
</dbReference>
<dbReference type="InterPro" id="IPR011006">
    <property type="entry name" value="CheY-like_superfamily"/>
</dbReference>
<evidence type="ECO:0000259" key="5">
    <source>
        <dbReference type="PROSITE" id="PS50043"/>
    </source>
</evidence>
<dbReference type="PROSITE" id="PS50043">
    <property type="entry name" value="HTH_LUXR_2"/>
    <property type="match status" value="1"/>
</dbReference>
<keyword evidence="8" id="KW-1185">Reference proteome</keyword>
<dbReference type="PROSITE" id="PS50110">
    <property type="entry name" value="RESPONSE_REGULATORY"/>
    <property type="match status" value="1"/>
</dbReference>
<name>A0A517R559_9PLAN</name>
<dbReference type="GO" id="GO:0006355">
    <property type="term" value="P:regulation of DNA-templated transcription"/>
    <property type="evidence" value="ECO:0007669"/>
    <property type="project" value="InterPro"/>
</dbReference>
<dbReference type="GO" id="GO:0000160">
    <property type="term" value="P:phosphorelay signal transduction system"/>
    <property type="evidence" value="ECO:0007669"/>
    <property type="project" value="InterPro"/>
</dbReference>